<dbReference type="Pfam" id="PF05402">
    <property type="entry name" value="PqqD"/>
    <property type="match status" value="1"/>
</dbReference>
<name>A0A0L6CF32_9MICO</name>
<reference evidence="2" key="1">
    <citation type="submission" date="2015-03" db="EMBL/GenBank/DDBJ databases">
        <title>Luteipulveratus halotolerans sp. nov., a novel actinobacterium (Dermacoccaceae) from Sarawak, Malaysia.</title>
        <authorList>
            <person name="Juboi H."/>
            <person name="Basik A."/>
            <person name="Shamsul S.S."/>
            <person name="Arnold P."/>
            <person name="Schmitt E.K."/>
            <person name="Sanglier J.-J."/>
            <person name="Yeo T."/>
        </authorList>
    </citation>
    <scope>NUCLEOTIDE SEQUENCE [LARGE SCALE GENOMIC DNA]</scope>
    <source>
        <strain evidence="2">C296001</strain>
    </source>
</reference>
<sequence length="102" mass="10834">MSSHVSTPRWRPHPDVLVVAGAGRFVVLPPGAAQPLVLDGTAADAWEALSRDATLDDVCDHLCAVYAADRDVVRASVIPLIDRLFEQGALAQLAAAHERGRA</sequence>
<dbReference type="InterPro" id="IPR041881">
    <property type="entry name" value="PqqD_sf"/>
</dbReference>
<dbReference type="EMBL" id="LAIR01000002">
    <property type="protein sequence ID" value="KNX36185.1"/>
    <property type="molecule type" value="Genomic_DNA"/>
</dbReference>
<dbReference type="InterPro" id="IPR008792">
    <property type="entry name" value="PQQD"/>
</dbReference>
<dbReference type="AlphaFoldDB" id="A0A0L6CF32"/>
<comment type="caution">
    <text evidence="1">The sequence shown here is derived from an EMBL/GenBank/DDBJ whole genome shotgun (WGS) entry which is preliminary data.</text>
</comment>
<keyword evidence="2" id="KW-1185">Reference proteome</keyword>
<gene>
    <name evidence="1" type="ORF">VV01_01920</name>
</gene>
<dbReference type="Proteomes" id="UP000037397">
    <property type="component" value="Unassembled WGS sequence"/>
</dbReference>
<dbReference type="RefSeq" id="WP_050668410.1">
    <property type="nucleotide sequence ID" value="NZ_LAIR01000002.1"/>
</dbReference>
<organism evidence="1 2">
    <name type="scientific">Luteipulveratus halotolerans</name>
    <dbReference type="NCBI Taxonomy" id="1631356"/>
    <lineage>
        <taxon>Bacteria</taxon>
        <taxon>Bacillati</taxon>
        <taxon>Actinomycetota</taxon>
        <taxon>Actinomycetes</taxon>
        <taxon>Micrococcales</taxon>
        <taxon>Dermacoccaceae</taxon>
        <taxon>Luteipulveratus</taxon>
    </lineage>
</organism>
<evidence type="ECO:0000313" key="2">
    <source>
        <dbReference type="Proteomes" id="UP000037397"/>
    </source>
</evidence>
<accession>A0A0L6CF32</accession>
<dbReference type="STRING" id="1631356.VV01_01920"/>
<proteinExistence type="predicted"/>
<evidence type="ECO:0000313" key="1">
    <source>
        <dbReference type="EMBL" id="KNX36185.1"/>
    </source>
</evidence>
<dbReference type="Gene3D" id="1.10.10.1150">
    <property type="entry name" value="Coenzyme PQQ synthesis protein D (PqqD)"/>
    <property type="match status" value="1"/>
</dbReference>
<evidence type="ECO:0008006" key="3">
    <source>
        <dbReference type="Google" id="ProtNLM"/>
    </source>
</evidence>
<protein>
    <recommendedName>
        <fullName evidence="3">Pyrroloquinoline quinone biosynthesis protein PqqD</fullName>
    </recommendedName>
</protein>